<evidence type="ECO:0000256" key="2">
    <source>
        <dbReference type="ARBA" id="ARBA00022448"/>
    </source>
</evidence>
<gene>
    <name evidence="10" type="ORF">EKN29_00705</name>
</gene>
<evidence type="ECO:0000256" key="1">
    <source>
        <dbReference type="ARBA" id="ARBA00004429"/>
    </source>
</evidence>
<name>A0A9Q7K6W7_9ENTR</name>
<dbReference type="SUPFAM" id="SSF161098">
    <property type="entry name" value="MetI-like"/>
    <property type="match status" value="2"/>
</dbReference>
<keyword evidence="3" id="KW-1003">Cell membrane</keyword>
<evidence type="ECO:0000256" key="8">
    <source>
        <dbReference type="SAM" id="Phobius"/>
    </source>
</evidence>
<dbReference type="InterPro" id="IPR000515">
    <property type="entry name" value="MetI-like"/>
</dbReference>
<feature type="transmembrane region" description="Helical" evidence="8">
    <location>
        <begin position="317"/>
        <end position="337"/>
    </location>
</feature>
<reference evidence="10 11" key="1">
    <citation type="submission" date="2018-12" db="EMBL/GenBank/DDBJ databases">
        <title>The Batch Genome Submission of Enterobacter spp. strains.</title>
        <authorList>
            <person name="Wei L."/>
            <person name="Wu W."/>
            <person name="Lin J."/>
            <person name="Zhang X."/>
            <person name="Feng Y."/>
            <person name="Zong Z."/>
        </authorList>
    </citation>
    <scope>NUCLEOTIDE SEQUENCE [LARGE SCALE GENOMIC DNA]</scope>
    <source>
        <strain evidence="10 11">SCEM020047</strain>
    </source>
</reference>
<dbReference type="PROSITE" id="PS50928">
    <property type="entry name" value="ABC_TM1"/>
    <property type="match status" value="1"/>
</dbReference>
<organism evidence="10 11">
    <name type="scientific">Enterobacter mori</name>
    <dbReference type="NCBI Taxonomy" id="539813"/>
    <lineage>
        <taxon>Bacteria</taxon>
        <taxon>Pseudomonadati</taxon>
        <taxon>Pseudomonadota</taxon>
        <taxon>Gammaproteobacteria</taxon>
        <taxon>Enterobacterales</taxon>
        <taxon>Enterobacteriaceae</taxon>
        <taxon>Enterobacter</taxon>
    </lineage>
</organism>
<evidence type="ECO:0000256" key="3">
    <source>
        <dbReference type="ARBA" id="ARBA00022475"/>
    </source>
</evidence>
<evidence type="ECO:0000313" key="11">
    <source>
        <dbReference type="Proteomes" id="UP000282263"/>
    </source>
</evidence>
<feature type="transmembrane region" description="Helical" evidence="8">
    <location>
        <begin position="344"/>
        <end position="366"/>
    </location>
</feature>
<feature type="transmembrane region" description="Helical" evidence="8">
    <location>
        <begin position="12"/>
        <end position="33"/>
    </location>
</feature>
<feature type="transmembrane region" description="Helical" evidence="8">
    <location>
        <begin position="286"/>
        <end position="305"/>
    </location>
</feature>
<dbReference type="GO" id="GO:0005886">
    <property type="term" value="C:plasma membrane"/>
    <property type="evidence" value="ECO:0007669"/>
    <property type="project" value="UniProtKB-SubCell"/>
</dbReference>
<keyword evidence="7 8" id="KW-0472">Membrane</keyword>
<feature type="transmembrane region" description="Helical" evidence="8">
    <location>
        <begin position="378"/>
        <end position="399"/>
    </location>
</feature>
<feature type="transmembrane region" description="Helical" evidence="8">
    <location>
        <begin position="53"/>
        <end position="80"/>
    </location>
</feature>
<evidence type="ECO:0000256" key="5">
    <source>
        <dbReference type="ARBA" id="ARBA00022692"/>
    </source>
</evidence>
<protein>
    <submittedName>
        <fullName evidence="10">Thiamine ABC transporter permease</fullName>
    </submittedName>
</protein>
<comment type="subcellular location">
    <subcellularLocation>
        <location evidence="1">Cell inner membrane</location>
        <topology evidence="1">Multi-pass membrane protein</topology>
    </subcellularLocation>
</comment>
<accession>A0A9Q7K6W7</accession>
<feature type="transmembrane region" description="Helical" evidence="8">
    <location>
        <begin position="178"/>
        <end position="202"/>
    </location>
</feature>
<keyword evidence="4" id="KW-0997">Cell inner membrane</keyword>
<dbReference type="GO" id="GO:0055085">
    <property type="term" value="P:transmembrane transport"/>
    <property type="evidence" value="ECO:0007669"/>
    <property type="project" value="InterPro"/>
</dbReference>
<dbReference type="CDD" id="cd06261">
    <property type="entry name" value="TM_PBP2"/>
    <property type="match status" value="1"/>
</dbReference>
<feature type="transmembrane region" description="Helical" evidence="8">
    <location>
        <begin position="92"/>
        <end position="111"/>
    </location>
</feature>
<comment type="caution">
    <text evidence="10">The sequence shown here is derived from an EMBL/GenBank/DDBJ whole genome shotgun (WGS) entry which is preliminary data.</text>
</comment>
<feature type="transmembrane region" description="Helical" evidence="8">
    <location>
        <begin position="482"/>
        <end position="503"/>
    </location>
</feature>
<dbReference type="Gene3D" id="1.10.3720.10">
    <property type="entry name" value="MetI-like"/>
    <property type="match status" value="2"/>
</dbReference>
<evidence type="ECO:0000256" key="6">
    <source>
        <dbReference type="ARBA" id="ARBA00022989"/>
    </source>
</evidence>
<proteinExistence type="predicted"/>
<feature type="domain" description="ABC transmembrane type-1" evidence="9">
    <location>
        <begin position="54"/>
        <end position="253"/>
    </location>
</feature>
<evidence type="ECO:0000259" key="9">
    <source>
        <dbReference type="PROSITE" id="PS50928"/>
    </source>
</evidence>
<dbReference type="PANTHER" id="PTHR30183:SF6">
    <property type="entry name" value="INNER MEMBRANE ABC TRANSPORTER PERMEASE PROTEIN YNJC"/>
    <property type="match status" value="1"/>
</dbReference>
<keyword evidence="2" id="KW-0813">Transport</keyword>
<dbReference type="AlphaFoldDB" id="A0A9Q7K6W7"/>
<evidence type="ECO:0000313" key="10">
    <source>
        <dbReference type="EMBL" id="RTQ26960.1"/>
    </source>
</evidence>
<feature type="transmembrane region" description="Helical" evidence="8">
    <location>
        <begin position="131"/>
        <end position="155"/>
    </location>
</feature>
<sequence length="511" mass="55184">MASPLRHPLSAAIWLVMAVIYLPLLPAVAMLFTPALSLDSWKALANDPQLPQAFAATLVSTLLATLGSLVIALGFITLLWPGERWRRLCAQLPWMLAVPHVAFATSALLLFAEGGLFYQVCTFCSPQLDRYGIGLGLTLAVKESAFVLWALYAALPEAQLAQKSVVLRTLGYGRLQRLCWLVLPTIAPALGAVMLAVLAWSLSVVDVAIILGPGNPPTLAVLAWQWLSQGDARQQAQGTLVCLLLLLTLALLAGVGFGIWKAWRRTLPNLSGVRRRASLPVPEKSLAWWLPGCGILCAIVLLGLARPEEAALSPLTTSLTLGMLSGVLALGLSFLWLEWGPRRGALWVWLPLALPALPLVSGQYAVALTLGIDGQFAAVLWGHLLWVLPWTLLVLQPAWQKQDPRLFLSARTLGWGRMKIFWMLKCPLLVRPALLAFATGFSVSMAQYMPTLWLGAGRFATLTTETVALSSGGSLPILATRALGLLLVTGIVFGTAALLSRLAGRYRRGLR</sequence>
<dbReference type="InterPro" id="IPR035906">
    <property type="entry name" value="MetI-like_sf"/>
</dbReference>
<keyword evidence="6 8" id="KW-1133">Transmembrane helix</keyword>
<feature type="transmembrane region" description="Helical" evidence="8">
    <location>
        <begin position="420"/>
        <end position="443"/>
    </location>
</feature>
<dbReference type="RefSeq" id="WP_126815356.1">
    <property type="nucleotide sequence ID" value="NZ_JAJHUL010000001.1"/>
</dbReference>
<evidence type="ECO:0000256" key="7">
    <source>
        <dbReference type="ARBA" id="ARBA00023136"/>
    </source>
</evidence>
<dbReference type="Proteomes" id="UP000282263">
    <property type="component" value="Unassembled WGS sequence"/>
</dbReference>
<dbReference type="PANTHER" id="PTHR30183">
    <property type="entry name" value="MOLYBDENUM TRANSPORT SYSTEM PERMEASE PROTEIN MODB"/>
    <property type="match status" value="1"/>
</dbReference>
<dbReference type="EMBL" id="RXPP01000001">
    <property type="protein sequence ID" value="RTQ26960.1"/>
    <property type="molecule type" value="Genomic_DNA"/>
</dbReference>
<feature type="transmembrane region" description="Helical" evidence="8">
    <location>
        <begin position="236"/>
        <end position="260"/>
    </location>
</feature>
<keyword evidence="5 8" id="KW-0812">Transmembrane</keyword>
<evidence type="ECO:0000256" key="4">
    <source>
        <dbReference type="ARBA" id="ARBA00022519"/>
    </source>
</evidence>